<dbReference type="InterPro" id="IPR050109">
    <property type="entry name" value="HTH-type_TetR-like_transc_reg"/>
</dbReference>
<sequence length="196" mass="21845">MPPVNQQRREALADAAIAIVSREGTHGLSHRAVDEAAEVPRGTTSNYFRSREALLEATVARLVQLHFQWIAELRAQRAGDLNRAALHEILSTVLAEAVTTYQDRYRAMLELLLEGTRRPELRDALVRIFSGAFELVQEAHRADGVAPTEEEVHLMRVCYMGVLFGYVVLPETLIQLGPRETTGELLTAVLGYKAKV</sequence>
<protein>
    <submittedName>
        <fullName evidence="4">TetR family transcriptional regulator</fullName>
    </submittedName>
</protein>
<dbReference type="OrthoDB" id="7506349at2"/>
<dbReference type="InterPro" id="IPR009057">
    <property type="entry name" value="Homeodomain-like_sf"/>
</dbReference>
<dbReference type="SUPFAM" id="SSF46689">
    <property type="entry name" value="Homeodomain-like"/>
    <property type="match status" value="1"/>
</dbReference>
<feature type="DNA-binding region" description="H-T-H motif" evidence="2">
    <location>
        <begin position="29"/>
        <end position="48"/>
    </location>
</feature>
<dbReference type="AlphaFoldDB" id="A0A4R2IZ53"/>
<evidence type="ECO:0000256" key="2">
    <source>
        <dbReference type="PROSITE-ProRule" id="PRU00335"/>
    </source>
</evidence>
<evidence type="ECO:0000313" key="4">
    <source>
        <dbReference type="EMBL" id="TCO49786.1"/>
    </source>
</evidence>
<dbReference type="GO" id="GO:0000976">
    <property type="term" value="F:transcription cis-regulatory region binding"/>
    <property type="evidence" value="ECO:0007669"/>
    <property type="project" value="TreeGrafter"/>
</dbReference>
<comment type="caution">
    <text evidence="4">The sequence shown here is derived from an EMBL/GenBank/DDBJ whole genome shotgun (WGS) entry which is preliminary data.</text>
</comment>
<accession>A0A4R2IZ53</accession>
<reference evidence="4 5" key="1">
    <citation type="submission" date="2019-03" db="EMBL/GenBank/DDBJ databases">
        <title>Genomic Encyclopedia of Type Strains, Phase IV (KMG-IV): sequencing the most valuable type-strain genomes for metagenomic binning, comparative biology and taxonomic classification.</title>
        <authorList>
            <person name="Goeker M."/>
        </authorList>
    </citation>
    <scope>NUCLEOTIDE SEQUENCE [LARGE SCALE GENOMIC DNA]</scope>
    <source>
        <strain evidence="4 5">DSM 45934</strain>
    </source>
</reference>
<dbReference type="Pfam" id="PF00440">
    <property type="entry name" value="TetR_N"/>
    <property type="match status" value="1"/>
</dbReference>
<dbReference type="RefSeq" id="WP_132125025.1">
    <property type="nucleotide sequence ID" value="NZ_SLWS01000014.1"/>
</dbReference>
<dbReference type="Pfam" id="PF17940">
    <property type="entry name" value="TetR_C_31"/>
    <property type="match status" value="1"/>
</dbReference>
<evidence type="ECO:0000256" key="1">
    <source>
        <dbReference type="ARBA" id="ARBA00023125"/>
    </source>
</evidence>
<dbReference type="GO" id="GO:0003700">
    <property type="term" value="F:DNA-binding transcription factor activity"/>
    <property type="evidence" value="ECO:0007669"/>
    <property type="project" value="TreeGrafter"/>
</dbReference>
<dbReference type="PROSITE" id="PS50977">
    <property type="entry name" value="HTH_TETR_2"/>
    <property type="match status" value="1"/>
</dbReference>
<gene>
    <name evidence="4" type="ORF">EV192_114156</name>
</gene>
<dbReference type="PANTHER" id="PTHR30055">
    <property type="entry name" value="HTH-TYPE TRANSCRIPTIONAL REGULATOR RUTR"/>
    <property type="match status" value="1"/>
</dbReference>
<feature type="domain" description="HTH tetR-type" evidence="3">
    <location>
        <begin position="6"/>
        <end position="66"/>
    </location>
</feature>
<evidence type="ECO:0000259" key="3">
    <source>
        <dbReference type="PROSITE" id="PS50977"/>
    </source>
</evidence>
<dbReference type="InterPro" id="IPR001647">
    <property type="entry name" value="HTH_TetR"/>
</dbReference>
<name>A0A4R2IZ53_9PSEU</name>
<dbReference type="InterPro" id="IPR041583">
    <property type="entry name" value="TetR_C_31"/>
</dbReference>
<dbReference type="Proteomes" id="UP000295680">
    <property type="component" value="Unassembled WGS sequence"/>
</dbReference>
<keyword evidence="5" id="KW-1185">Reference proteome</keyword>
<proteinExistence type="predicted"/>
<dbReference type="Gene3D" id="1.10.357.10">
    <property type="entry name" value="Tetracycline Repressor, domain 2"/>
    <property type="match status" value="1"/>
</dbReference>
<organism evidence="4 5">
    <name type="scientific">Actinocrispum wychmicini</name>
    <dbReference type="NCBI Taxonomy" id="1213861"/>
    <lineage>
        <taxon>Bacteria</taxon>
        <taxon>Bacillati</taxon>
        <taxon>Actinomycetota</taxon>
        <taxon>Actinomycetes</taxon>
        <taxon>Pseudonocardiales</taxon>
        <taxon>Pseudonocardiaceae</taxon>
        <taxon>Actinocrispum</taxon>
    </lineage>
</organism>
<keyword evidence="1 2" id="KW-0238">DNA-binding</keyword>
<dbReference type="EMBL" id="SLWS01000014">
    <property type="protein sequence ID" value="TCO49786.1"/>
    <property type="molecule type" value="Genomic_DNA"/>
</dbReference>
<evidence type="ECO:0000313" key="5">
    <source>
        <dbReference type="Proteomes" id="UP000295680"/>
    </source>
</evidence>
<dbReference type="PANTHER" id="PTHR30055:SF231">
    <property type="entry name" value="TRANSCRIPTIONAL REGULATORY PROTEIN (PROBABLY DEOR-FAMILY)-RELATED"/>
    <property type="match status" value="1"/>
</dbReference>